<sequence length="37" mass="4740">MTTQDFKMVERNDLIFYEFLIPFNWFMGRFWVAFRDQ</sequence>
<reference evidence="2 3" key="1">
    <citation type="submission" date="2019-03" db="EMBL/GenBank/DDBJ databases">
        <title>The genome sequence of Candidatus Serratia symbiotica strain IS.</title>
        <authorList>
            <person name="Nikoh N."/>
            <person name="Koga R."/>
            <person name="Oshima K."/>
            <person name="Hattori M."/>
            <person name="Fukatsu T."/>
        </authorList>
    </citation>
    <scope>NUCLEOTIDE SEQUENCE [LARGE SCALE GENOMIC DNA]</scope>
    <source>
        <strain evidence="2 3">IS</strain>
    </source>
</reference>
<protein>
    <submittedName>
        <fullName evidence="2">Uncharacterized protein</fullName>
    </submittedName>
</protein>
<evidence type="ECO:0000313" key="3">
    <source>
        <dbReference type="Proteomes" id="UP000324392"/>
    </source>
</evidence>
<name>A0A455VE48_9GAMM</name>
<dbReference type="EMBL" id="AP019531">
    <property type="protein sequence ID" value="BBI91343.1"/>
    <property type="molecule type" value="Genomic_DNA"/>
</dbReference>
<keyword evidence="1" id="KW-1133">Transmembrane helix</keyword>
<gene>
    <name evidence="2" type="ORF">SSYIS1_04930</name>
</gene>
<keyword evidence="1" id="KW-0472">Membrane</keyword>
<dbReference type="Proteomes" id="UP000324392">
    <property type="component" value="Chromosome"/>
</dbReference>
<evidence type="ECO:0000256" key="1">
    <source>
        <dbReference type="SAM" id="Phobius"/>
    </source>
</evidence>
<keyword evidence="1" id="KW-0812">Transmembrane</keyword>
<organism evidence="2 3">
    <name type="scientific">Serratia symbiotica</name>
    <dbReference type="NCBI Taxonomy" id="138074"/>
    <lineage>
        <taxon>Bacteria</taxon>
        <taxon>Pseudomonadati</taxon>
        <taxon>Pseudomonadota</taxon>
        <taxon>Gammaproteobacteria</taxon>
        <taxon>Enterobacterales</taxon>
        <taxon>Yersiniaceae</taxon>
        <taxon>Serratia</taxon>
    </lineage>
</organism>
<accession>A0A455VE48</accession>
<dbReference type="AlphaFoldDB" id="A0A455VE48"/>
<evidence type="ECO:0000313" key="2">
    <source>
        <dbReference type="EMBL" id="BBI91343.1"/>
    </source>
</evidence>
<feature type="transmembrane region" description="Helical" evidence="1">
    <location>
        <begin position="14"/>
        <end position="34"/>
    </location>
</feature>
<proteinExistence type="predicted"/>